<dbReference type="Gene3D" id="3.40.50.150">
    <property type="entry name" value="Vaccinia Virus protein VP39"/>
    <property type="match status" value="1"/>
</dbReference>
<evidence type="ECO:0000313" key="6">
    <source>
        <dbReference type="Proteomes" id="UP000027120"/>
    </source>
</evidence>
<dbReference type="Proteomes" id="UP000027120">
    <property type="component" value="Unassembled WGS sequence"/>
</dbReference>
<dbReference type="OrthoDB" id="1523883at2759"/>
<dbReference type="AlphaFoldDB" id="A0A067ETI7"/>
<dbReference type="KEGG" id="cit:102631417"/>
<evidence type="ECO:0000256" key="4">
    <source>
        <dbReference type="ARBA" id="ARBA00022842"/>
    </source>
</evidence>
<dbReference type="EMBL" id="KK784995">
    <property type="protein sequence ID" value="KDO54542.1"/>
    <property type="molecule type" value="Genomic_DNA"/>
</dbReference>
<keyword evidence="4" id="KW-0460">Magnesium</keyword>
<keyword evidence="1" id="KW-0489">Methyltransferase</keyword>
<evidence type="ECO:0000256" key="3">
    <source>
        <dbReference type="ARBA" id="ARBA00022723"/>
    </source>
</evidence>
<reference evidence="5 6" key="1">
    <citation type="submission" date="2014-04" db="EMBL/GenBank/DDBJ databases">
        <authorList>
            <consortium name="International Citrus Genome Consortium"/>
            <person name="Gmitter F."/>
            <person name="Chen C."/>
            <person name="Farmerie W."/>
            <person name="Harkins T."/>
            <person name="Desany B."/>
            <person name="Mohiuddin M."/>
            <person name="Kodira C."/>
            <person name="Borodovsky M."/>
            <person name="Lomsadze A."/>
            <person name="Burns P."/>
            <person name="Jenkins J."/>
            <person name="Prochnik S."/>
            <person name="Shu S."/>
            <person name="Chapman J."/>
            <person name="Pitluck S."/>
            <person name="Schmutz J."/>
            <person name="Rokhsar D."/>
        </authorList>
    </citation>
    <scope>NUCLEOTIDE SEQUENCE</scope>
</reference>
<keyword evidence="6" id="KW-1185">Reference proteome</keyword>
<dbReference type="eggNOG" id="ENOG502QQYU">
    <property type="taxonomic scope" value="Eukaryota"/>
</dbReference>
<dbReference type="GO" id="GO:0008757">
    <property type="term" value="F:S-adenosylmethionine-dependent methyltransferase activity"/>
    <property type="evidence" value="ECO:0000318"/>
    <property type="project" value="GO_Central"/>
</dbReference>
<dbReference type="GO" id="GO:0046872">
    <property type="term" value="F:metal ion binding"/>
    <property type="evidence" value="ECO:0007669"/>
    <property type="project" value="UniProtKB-KW"/>
</dbReference>
<evidence type="ECO:0008006" key="7">
    <source>
        <dbReference type="Google" id="ProtNLM"/>
    </source>
</evidence>
<evidence type="ECO:0000256" key="2">
    <source>
        <dbReference type="ARBA" id="ARBA00022679"/>
    </source>
</evidence>
<keyword evidence="3" id="KW-0479">Metal-binding</keyword>
<accession>A0A067ETI7</accession>
<dbReference type="InterPro" id="IPR029063">
    <property type="entry name" value="SAM-dependent_MTases_sf"/>
</dbReference>
<gene>
    <name evidence="5" type="ORF">CISIN_1g014333mg</name>
</gene>
<protein>
    <recommendedName>
        <fullName evidence="7">Gibberellic acid methyltransferase 2</fullName>
    </recommendedName>
</protein>
<dbReference type="SUPFAM" id="SSF53335">
    <property type="entry name" value="S-adenosyl-L-methionine-dependent methyltransferases"/>
    <property type="match status" value="1"/>
</dbReference>
<organism evidence="5 6">
    <name type="scientific">Citrus sinensis</name>
    <name type="common">Sweet orange</name>
    <name type="synonym">Citrus aurantium var. sinensis</name>
    <dbReference type="NCBI Taxonomy" id="2711"/>
    <lineage>
        <taxon>Eukaryota</taxon>
        <taxon>Viridiplantae</taxon>
        <taxon>Streptophyta</taxon>
        <taxon>Embryophyta</taxon>
        <taxon>Tracheophyta</taxon>
        <taxon>Spermatophyta</taxon>
        <taxon>Magnoliopsida</taxon>
        <taxon>eudicotyledons</taxon>
        <taxon>Gunneridae</taxon>
        <taxon>Pentapetalae</taxon>
        <taxon>rosids</taxon>
        <taxon>malvids</taxon>
        <taxon>Sapindales</taxon>
        <taxon>Rutaceae</taxon>
        <taxon>Aurantioideae</taxon>
        <taxon>Citrus</taxon>
    </lineage>
</organism>
<dbReference type="PaxDb" id="2711-XP_006488971.1"/>
<evidence type="ECO:0000256" key="1">
    <source>
        <dbReference type="ARBA" id="ARBA00022603"/>
    </source>
</evidence>
<dbReference type="InterPro" id="IPR042086">
    <property type="entry name" value="MeTrfase_capping"/>
</dbReference>
<sequence length="426" mass="48159">MESSSSSAVTTRSISSASGENNNYMVMKEYWQTWQAGGLHKVLCMEGGDEDSSYAKNSQASASAITLCKPLLLTAIQSMKLFFIETNEGDSDTAYYDSIRIADLGCATGYNTLATIDMIVGSLRKRYLNECGFDPEFEVFFSDLPSNDFNSLFRSLTAMFDSVSDNNNKTLNKYYAAGVPGSFYHRLFPKSKLHIAVSLSALHWLSEIPKVVLDKTSPAWNKGRAWIEGANKEVVEAYAKQSEKDLQDFLVCRKEEIAKGGMLFILMAGRPESQPPENQLGDDADSRAKHPFTTSMDQAWQDLLDEDLIDEETRDMFNIPAYMRSKEEVENAINKCGGFEIKRMEYKRIVEHSEEKQQEWIMDPVSYGRAKANLVRATLRPIIEAHIGPYLCDQFFNRFQTRVSSDFNLLHKTCFYGVIIVCAIRI</sequence>
<name>A0A067ETI7_CITSI</name>
<dbReference type="GO" id="GO:0032259">
    <property type="term" value="P:methylation"/>
    <property type="evidence" value="ECO:0000318"/>
    <property type="project" value="GO_Central"/>
</dbReference>
<dbReference type="Pfam" id="PF03492">
    <property type="entry name" value="Methyltransf_7"/>
    <property type="match status" value="1"/>
</dbReference>
<dbReference type="InterPro" id="IPR005299">
    <property type="entry name" value="MeTrfase_7"/>
</dbReference>
<keyword evidence="2" id="KW-0808">Transferase</keyword>
<proteinExistence type="predicted"/>
<dbReference type="Gene3D" id="1.10.1200.270">
    <property type="entry name" value="Methyltransferase, alpha-helical capping domain"/>
    <property type="match status" value="1"/>
</dbReference>
<dbReference type="SMR" id="A0A067ETI7"/>
<dbReference type="PANTHER" id="PTHR31009">
    <property type="entry name" value="S-ADENOSYL-L-METHIONINE:CARBOXYL METHYLTRANSFERASE FAMILY PROTEIN"/>
    <property type="match status" value="1"/>
</dbReference>
<evidence type="ECO:0000313" key="5">
    <source>
        <dbReference type="EMBL" id="KDO54542.1"/>
    </source>
</evidence>